<evidence type="ECO:0000313" key="3">
    <source>
        <dbReference type="EMBL" id="GCE18892.1"/>
    </source>
</evidence>
<feature type="region of interest" description="Disordered" evidence="1">
    <location>
        <begin position="1"/>
        <end position="21"/>
    </location>
</feature>
<comment type="caution">
    <text evidence="3">The sequence shown here is derived from an EMBL/GenBank/DDBJ whole genome shotgun (WGS) entry which is preliminary data.</text>
</comment>
<dbReference type="Proteomes" id="UP000287188">
    <property type="component" value="Unassembled WGS sequence"/>
</dbReference>
<organism evidence="3 4">
    <name type="scientific">Dictyobacter kobayashii</name>
    <dbReference type="NCBI Taxonomy" id="2014872"/>
    <lineage>
        <taxon>Bacteria</taxon>
        <taxon>Bacillati</taxon>
        <taxon>Chloroflexota</taxon>
        <taxon>Ktedonobacteria</taxon>
        <taxon>Ktedonobacterales</taxon>
        <taxon>Dictyobacteraceae</taxon>
        <taxon>Dictyobacter</taxon>
    </lineage>
</organism>
<accession>A0A402AIE6</accession>
<feature type="transmembrane region" description="Helical" evidence="2">
    <location>
        <begin position="30"/>
        <end position="54"/>
    </location>
</feature>
<protein>
    <recommendedName>
        <fullName evidence="5">Pyrrolo-quinoline quinone</fullName>
    </recommendedName>
</protein>
<keyword evidence="2" id="KW-0472">Membrane</keyword>
<evidence type="ECO:0000256" key="1">
    <source>
        <dbReference type="SAM" id="MobiDB-lite"/>
    </source>
</evidence>
<name>A0A402AIE6_9CHLR</name>
<dbReference type="OrthoDB" id="581621at2"/>
<keyword evidence="2" id="KW-0812">Transmembrane</keyword>
<feature type="compositionally biased region" description="Low complexity" evidence="1">
    <location>
        <begin position="573"/>
        <end position="600"/>
    </location>
</feature>
<reference evidence="4" key="1">
    <citation type="submission" date="2018-12" db="EMBL/GenBank/DDBJ databases">
        <title>Tengunoibacter tsumagoiensis gen. nov., sp. nov., Dictyobacter kobayashii sp. nov., D. alpinus sp. nov., and D. joshuensis sp. nov. and description of Dictyobacteraceae fam. nov. within the order Ktedonobacterales isolated from Tengu-no-mugimeshi.</title>
        <authorList>
            <person name="Wang C.M."/>
            <person name="Zheng Y."/>
            <person name="Sakai Y."/>
            <person name="Toyoda A."/>
            <person name="Minakuchi Y."/>
            <person name="Abe K."/>
            <person name="Yokota A."/>
            <person name="Yabe S."/>
        </authorList>
    </citation>
    <scope>NUCLEOTIDE SEQUENCE [LARGE SCALE GENOMIC DNA]</scope>
    <source>
        <strain evidence="4">Uno11</strain>
    </source>
</reference>
<proteinExistence type="predicted"/>
<dbReference type="AlphaFoldDB" id="A0A402AIE6"/>
<keyword evidence="2" id="KW-1133">Transmembrane helix</keyword>
<evidence type="ECO:0000256" key="2">
    <source>
        <dbReference type="SAM" id="Phobius"/>
    </source>
</evidence>
<dbReference type="EMBL" id="BIFS01000001">
    <property type="protein sequence ID" value="GCE18892.1"/>
    <property type="molecule type" value="Genomic_DNA"/>
</dbReference>
<feature type="region of interest" description="Disordered" evidence="1">
    <location>
        <begin position="573"/>
        <end position="624"/>
    </location>
</feature>
<gene>
    <name evidence="3" type="ORF">KDK_26920</name>
</gene>
<sequence>MISQDSSARNHPSDFQQPAPRNKVEKKRRILLIAISFLLLFGVAGGSFLALNLVHLGAAHAASSASAVTTYKGNNARLGQYSNETTLHTGNVSVNQFGKRVTYPVDGQVYAEPLYLPNITINGTSHNVVFVETEHDSIYAFDADQTTPTAPLWQTSFLSTGVTPASNLDVSCNDMVPEIGITSTPVIDSTSNTLYLVALTKENGSLVYRLHALDITTGQDKPGSPTIISGSVTGTGRGSVGGKVAFNPQYERQRSALLQVNGQVYVAFASFCDVGSYHGWIMSYGYNETAGFQQTHIYNNTPDGVGGGIWGGNGALAADSTGNIYTVSGNGDFNLNTGGKNAGDSFVKLNPDLSTASYFAPFNQLCLQQADADLGSGGPILIPNTNEIIGAGKEGRVYVIDRNNMGQFTADPTLNCNSAAEKNRVNVDKIHQELPPNTIGGMYSTPVYWNGTVYFTGVNDHTKAFTYNFSTNTLNTTPSAQTPESFKFTGGDAVLSSNGTNVGTGILWAIDPLGILRAYDASNISNEIYNSSQNSTRDGLDSYVKFTTPTVANGEVFVGTKTSLNIYGLLKGTPQPTPTATTTGTVTPTPTPTGTPTSGGAVFNNAGISDDTNPGAANFDGGHRSYSAQELRNNGINAGDNTFYNKMVFTWPDITTGSPDNYVAQGQTVNVTPVNGANILGFLGSSSGGPTYGTAVINYTDGSHQSFFLGFSDWTLGGGNAPVSFGNGKMATLNYRNSATGFQTVTNYIFYADVLMQSGKTVQSVTLPTTTTGGLLHVFAISTKQGTVSTTGDASAPFNNIGTSNDSAPTSASFDSKDSYSAQAMQSAGLIPGGSVNAYGTTFFWPGAAAGTANNFIPQGQVIPINPVSNAQTIAFLGSATYGNTQGSATVTFSDDTTQNINLAFSDWTLGGGKNMLATGNLVAATMPYRNTPTGKQTLNTMIFYVEYALPAGKTVQSVTLPTVTTGGQMHVFTVSTKDSAPFPVSAYNNAGTSDDSAPAGAGLDGKYSYSAQALSSVGLAPGSLLTINGGSFVWPGGIGQNNNYQTNGQVVPVNSVYGSTVLAILGASTGGPSSGQATITYADGKTQQVTLGFSDWTLGGGNQQVSYGNLIAATSPYRNSPAGKQSVKAYVYDSEFALIYNEPVVSITLPNVAQLHVFSVTTH</sequence>
<keyword evidence="4" id="KW-1185">Reference proteome</keyword>
<evidence type="ECO:0008006" key="5">
    <source>
        <dbReference type="Google" id="ProtNLM"/>
    </source>
</evidence>
<feature type="compositionally biased region" description="Polar residues" evidence="1">
    <location>
        <begin position="1"/>
        <end position="16"/>
    </location>
</feature>
<evidence type="ECO:0000313" key="4">
    <source>
        <dbReference type="Proteomes" id="UP000287188"/>
    </source>
</evidence>
<dbReference type="RefSeq" id="WP_136625202.1">
    <property type="nucleotide sequence ID" value="NZ_BIFS01000001.1"/>
</dbReference>